<gene>
    <name evidence="1" type="ORF">D5086_0000289790</name>
</gene>
<comment type="caution">
    <text evidence="1">The sequence shown here is derived from an EMBL/GenBank/DDBJ whole genome shotgun (WGS) entry which is preliminary data.</text>
</comment>
<dbReference type="EMBL" id="RCHU01001149">
    <property type="protein sequence ID" value="TKR74987.1"/>
    <property type="molecule type" value="Genomic_DNA"/>
</dbReference>
<reference evidence="1" key="1">
    <citation type="submission" date="2018-10" db="EMBL/GenBank/DDBJ databases">
        <title>Population genomic analysis revealed the cold adaptation of white poplar.</title>
        <authorList>
            <person name="Liu Y.-J."/>
        </authorList>
    </citation>
    <scope>NUCLEOTIDE SEQUENCE [LARGE SCALE GENOMIC DNA]</scope>
    <source>
        <strain evidence="1">PAL-ZL1</strain>
    </source>
</reference>
<protein>
    <submittedName>
        <fullName evidence="1">Uncharacterized protein</fullName>
    </submittedName>
</protein>
<proteinExistence type="predicted"/>
<evidence type="ECO:0000313" key="1">
    <source>
        <dbReference type="EMBL" id="TKR74987.1"/>
    </source>
</evidence>
<accession>A0A4U5MXZ2</accession>
<dbReference type="AlphaFoldDB" id="A0A4U5MXZ2"/>
<organism evidence="1">
    <name type="scientific">Populus alba</name>
    <name type="common">White poplar</name>
    <dbReference type="NCBI Taxonomy" id="43335"/>
    <lineage>
        <taxon>Eukaryota</taxon>
        <taxon>Viridiplantae</taxon>
        <taxon>Streptophyta</taxon>
        <taxon>Embryophyta</taxon>
        <taxon>Tracheophyta</taxon>
        <taxon>Spermatophyta</taxon>
        <taxon>Magnoliopsida</taxon>
        <taxon>eudicotyledons</taxon>
        <taxon>Gunneridae</taxon>
        <taxon>Pentapetalae</taxon>
        <taxon>rosids</taxon>
        <taxon>fabids</taxon>
        <taxon>Malpighiales</taxon>
        <taxon>Salicaceae</taxon>
        <taxon>Saliceae</taxon>
        <taxon>Populus</taxon>
    </lineage>
</organism>
<name>A0A4U5MXZ2_POPAL</name>
<sequence>MEQDETSLMGTKFYSREVLKHLQKSQCNQPWELSCLLLESSNQIKLPYISATPCIPHAEASRSAMDVKRFSLVPTLTEEPAALCDIVQNNSSITSCNETNI</sequence>